<evidence type="ECO:0000313" key="2">
    <source>
        <dbReference type="EMBL" id="ATD63388.1"/>
    </source>
</evidence>
<name>A0A290X335_9BURK</name>
<organism evidence="2 3">
    <name type="scientific">Janthinobacterium svalbardensis</name>
    <dbReference type="NCBI Taxonomy" id="368607"/>
    <lineage>
        <taxon>Bacteria</taxon>
        <taxon>Pseudomonadati</taxon>
        <taxon>Pseudomonadota</taxon>
        <taxon>Betaproteobacteria</taxon>
        <taxon>Burkholderiales</taxon>
        <taxon>Oxalobacteraceae</taxon>
        <taxon>Janthinobacterium</taxon>
    </lineage>
</organism>
<dbReference type="KEGG" id="jsv:CNX70_26935"/>
<keyword evidence="3" id="KW-1185">Reference proteome</keyword>
<evidence type="ECO:0000256" key="1">
    <source>
        <dbReference type="SAM" id="MobiDB-lite"/>
    </source>
</evidence>
<gene>
    <name evidence="2" type="ORF">CNX70_26935</name>
</gene>
<proteinExistence type="predicted"/>
<reference evidence="2 3" key="1">
    <citation type="submission" date="2017-09" db="EMBL/GenBank/DDBJ databases">
        <title>Complete genome sequence of Janthinobacterium svalbardensis PAMC 27463.</title>
        <authorList>
            <person name="Cho Y.-J."/>
            <person name="Cho A."/>
            <person name="Kim O.-S."/>
            <person name="Lee J.-I."/>
        </authorList>
    </citation>
    <scope>NUCLEOTIDE SEQUENCE [LARGE SCALE GENOMIC DNA]</scope>
    <source>
        <strain evidence="2 3">PAMC 27463</strain>
    </source>
</reference>
<dbReference type="AlphaFoldDB" id="A0A290X335"/>
<feature type="region of interest" description="Disordered" evidence="1">
    <location>
        <begin position="1"/>
        <end position="43"/>
    </location>
</feature>
<dbReference type="EMBL" id="CP023422">
    <property type="protein sequence ID" value="ATD63388.1"/>
    <property type="molecule type" value="Genomic_DNA"/>
</dbReference>
<dbReference type="Proteomes" id="UP000218437">
    <property type="component" value="Chromosome"/>
</dbReference>
<evidence type="ECO:0000313" key="3">
    <source>
        <dbReference type="Proteomes" id="UP000218437"/>
    </source>
</evidence>
<sequence length="62" mass="6478">MLEATTILTEGGVGAPSCAGEVQADARPAAARPAPAHKLSEQERQRVLDVCHEARFADLPPA</sequence>
<feature type="compositionally biased region" description="Low complexity" evidence="1">
    <location>
        <begin position="25"/>
        <end position="36"/>
    </location>
</feature>
<dbReference type="RefSeq" id="WP_096238061.1">
    <property type="nucleotide sequence ID" value="NZ_CP023422.1"/>
</dbReference>
<protein>
    <submittedName>
        <fullName evidence="2">Uncharacterized protein</fullName>
    </submittedName>
</protein>
<accession>A0A290X335</accession>